<keyword evidence="1" id="KW-0472">Membrane</keyword>
<dbReference type="InterPro" id="IPR010540">
    <property type="entry name" value="CmpB_TMEM229"/>
</dbReference>
<keyword evidence="3" id="KW-1185">Reference proteome</keyword>
<dbReference type="Proteomes" id="UP001230220">
    <property type="component" value="Unassembled WGS sequence"/>
</dbReference>
<gene>
    <name evidence="2" type="ORF">J2S15_002597</name>
</gene>
<name>A0ABU0E4M2_9FIRM</name>
<sequence length="231" mass="26605">MELLRKAETKENENKVFAKGYCFAKIFLFFVVGCVVGTYYEQLLEFFKFNVWVRRSGLIYGPFNPVYGLGAISFVVLLGKNYKKRKWVANYSLSCLIGGAIEYLLSLAQEYIFHSKSWSYGKAVLNIGGRTTVPFMLVWGIGGMLVMYVIYPIFSKIIEEIPYQPAKLLYIGLLIFMSFNIVISGTALLRQRERLEGKAPDTFLDRVCDTVYDDQFLKKAYPNYKILEIEE</sequence>
<feature type="transmembrane region" description="Helical" evidence="1">
    <location>
        <begin position="133"/>
        <end position="154"/>
    </location>
</feature>
<feature type="transmembrane region" description="Helical" evidence="1">
    <location>
        <begin position="21"/>
        <end position="40"/>
    </location>
</feature>
<protein>
    <submittedName>
        <fullName evidence="2">Membrane protein</fullName>
    </submittedName>
</protein>
<evidence type="ECO:0000313" key="2">
    <source>
        <dbReference type="EMBL" id="MDQ0361847.1"/>
    </source>
</evidence>
<dbReference type="Pfam" id="PF06541">
    <property type="entry name" value="ABC_trans_CmpB"/>
    <property type="match status" value="1"/>
</dbReference>
<feature type="transmembrane region" description="Helical" evidence="1">
    <location>
        <begin position="91"/>
        <end position="113"/>
    </location>
</feature>
<dbReference type="RefSeq" id="WP_307408931.1">
    <property type="nucleotide sequence ID" value="NZ_JAUSUR010000004.1"/>
</dbReference>
<comment type="caution">
    <text evidence="2">The sequence shown here is derived from an EMBL/GenBank/DDBJ whole genome shotgun (WGS) entry which is preliminary data.</text>
</comment>
<evidence type="ECO:0000313" key="3">
    <source>
        <dbReference type="Proteomes" id="UP001230220"/>
    </source>
</evidence>
<reference evidence="2 3" key="1">
    <citation type="submission" date="2023-07" db="EMBL/GenBank/DDBJ databases">
        <title>Genomic Encyclopedia of Type Strains, Phase IV (KMG-IV): sequencing the most valuable type-strain genomes for metagenomic binning, comparative biology and taxonomic classification.</title>
        <authorList>
            <person name="Goeker M."/>
        </authorList>
    </citation>
    <scope>NUCLEOTIDE SEQUENCE [LARGE SCALE GENOMIC DNA]</scope>
    <source>
        <strain evidence="2 3">DSM 16784</strain>
    </source>
</reference>
<dbReference type="EMBL" id="JAUSUR010000004">
    <property type="protein sequence ID" value="MDQ0361847.1"/>
    <property type="molecule type" value="Genomic_DNA"/>
</dbReference>
<feature type="transmembrane region" description="Helical" evidence="1">
    <location>
        <begin position="60"/>
        <end position="79"/>
    </location>
</feature>
<evidence type="ECO:0000256" key="1">
    <source>
        <dbReference type="SAM" id="Phobius"/>
    </source>
</evidence>
<feature type="transmembrane region" description="Helical" evidence="1">
    <location>
        <begin position="166"/>
        <end position="189"/>
    </location>
</feature>
<organism evidence="2 3">
    <name type="scientific">Breznakia pachnodae</name>
    <dbReference type="NCBI Taxonomy" id="265178"/>
    <lineage>
        <taxon>Bacteria</taxon>
        <taxon>Bacillati</taxon>
        <taxon>Bacillota</taxon>
        <taxon>Erysipelotrichia</taxon>
        <taxon>Erysipelotrichales</taxon>
        <taxon>Erysipelotrichaceae</taxon>
        <taxon>Breznakia</taxon>
    </lineage>
</organism>
<proteinExistence type="predicted"/>
<keyword evidence="1" id="KW-1133">Transmembrane helix</keyword>
<keyword evidence="1" id="KW-0812">Transmembrane</keyword>
<accession>A0ABU0E4M2</accession>